<dbReference type="Gene3D" id="3.30.70.330">
    <property type="match status" value="1"/>
</dbReference>
<protein>
    <submittedName>
        <fullName evidence="4">RRM domain-containing protein</fullName>
    </submittedName>
</protein>
<feature type="compositionally biased region" description="Basic residues" evidence="2">
    <location>
        <begin position="160"/>
        <end position="171"/>
    </location>
</feature>
<dbReference type="CDD" id="cd00590">
    <property type="entry name" value="RRM_SF"/>
    <property type="match status" value="1"/>
</dbReference>
<dbReference type="AlphaFoldDB" id="A0A8R1DHF5"/>
<name>A0A8R1DHF5_CAEJA</name>
<evidence type="ECO:0000259" key="3">
    <source>
        <dbReference type="PROSITE" id="PS50102"/>
    </source>
</evidence>
<organism evidence="4 5">
    <name type="scientific">Caenorhabditis japonica</name>
    <dbReference type="NCBI Taxonomy" id="281687"/>
    <lineage>
        <taxon>Eukaryota</taxon>
        <taxon>Metazoa</taxon>
        <taxon>Ecdysozoa</taxon>
        <taxon>Nematoda</taxon>
        <taxon>Chromadorea</taxon>
        <taxon>Rhabditida</taxon>
        <taxon>Rhabditina</taxon>
        <taxon>Rhabditomorpha</taxon>
        <taxon>Rhabditoidea</taxon>
        <taxon>Rhabditidae</taxon>
        <taxon>Peloderinae</taxon>
        <taxon>Caenorhabditis</taxon>
    </lineage>
</organism>
<proteinExistence type="predicted"/>
<feature type="domain" description="RRM" evidence="3">
    <location>
        <begin position="100"/>
        <end position="223"/>
    </location>
</feature>
<dbReference type="EnsemblMetazoa" id="CJA02657.1">
    <property type="protein sequence ID" value="CJA02657.1"/>
    <property type="gene ID" value="WBGene00121861"/>
</dbReference>
<reference evidence="5" key="1">
    <citation type="submission" date="2010-08" db="EMBL/GenBank/DDBJ databases">
        <authorList>
            <consortium name="Caenorhabditis japonica Sequencing Consortium"/>
            <person name="Wilson R.K."/>
        </authorList>
    </citation>
    <scope>NUCLEOTIDE SEQUENCE [LARGE SCALE GENOMIC DNA]</scope>
    <source>
        <strain evidence="5">DF5081</strain>
    </source>
</reference>
<accession>A0A8R1DHF5</accession>
<evidence type="ECO:0000256" key="2">
    <source>
        <dbReference type="SAM" id="MobiDB-lite"/>
    </source>
</evidence>
<evidence type="ECO:0000313" key="5">
    <source>
        <dbReference type="Proteomes" id="UP000005237"/>
    </source>
</evidence>
<keyword evidence="1" id="KW-0694">RNA-binding</keyword>
<feature type="region of interest" description="Disordered" evidence="2">
    <location>
        <begin position="151"/>
        <end position="171"/>
    </location>
</feature>
<dbReference type="InterPro" id="IPR012677">
    <property type="entry name" value="Nucleotide-bd_a/b_plait_sf"/>
</dbReference>
<dbReference type="InterPro" id="IPR035979">
    <property type="entry name" value="RBD_domain_sf"/>
</dbReference>
<dbReference type="PROSITE" id="PS50102">
    <property type="entry name" value="RRM"/>
    <property type="match status" value="1"/>
</dbReference>
<dbReference type="GO" id="GO:0003723">
    <property type="term" value="F:RNA binding"/>
    <property type="evidence" value="ECO:0007669"/>
    <property type="project" value="UniProtKB-UniRule"/>
</dbReference>
<evidence type="ECO:0000256" key="1">
    <source>
        <dbReference type="PROSITE-ProRule" id="PRU00176"/>
    </source>
</evidence>
<dbReference type="SUPFAM" id="SSF54928">
    <property type="entry name" value="RNA-binding domain, RBD"/>
    <property type="match status" value="1"/>
</dbReference>
<reference evidence="4" key="2">
    <citation type="submission" date="2022-06" db="UniProtKB">
        <authorList>
            <consortium name="EnsemblMetazoa"/>
        </authorList>
    </citation>
    <scope>IDENTIFICATION</scope>
    <source>
        <strain evidence="4">DF5081</strain>
    </source>
</reference>
<dbReference type="InterPro" id="IPR000504">
    <property type="entry name" value="RRM_dom"/>
</dbReference>
<dbReference type="SMART" id="SM00360">
    <property type="entry name" value="RRM"/>
    <property type="match status" value="1"/>
</dbReference>
<evidence type="ECO:0000313" key="4">
    <source>
        <dbReference type="EnsemblMetazoa" id="CJA02657.1"/>
    </source>
</evidence>
<sequence>MRCIRWQLAKAIEKALAEAPGIPLIYHLFDTQDSMGTPQARLSHVLRQMRISNFVKNVHKMKDTYWKSLSQFTTMFTIENEEDDGSLFLKFTPIFDKKAATIYVDNLPEGCNEEKLMRLAKCYGNVAHLKIARKTPRMVRPRYFPARKKQNPKVKTLPPKNRHFHRNPPKKKKLIDVGSRPLSYGFIRFCDPESARKMIEAFTLNDPSIPFENHETQIRRQNEELAVEMLEFGPGDPENPENSNAHRQFYLFQRPFSELAMTKLIREIEFLKRRRRRRSWPMFHRLEVLRRRLRGLRTRELQCRVKAGLMRPFYRRKGKRQRKQEFHGSGLWK</sequence>
<keyword evidence="5" id="KW-1185">Reference proteome</keyword>
<dbReference type="Proteomes" id="UP000005237">
    <property type="component" value="Unassembled WGS sequence"/>
</dbReference>